<reference evidence="2 3" key="1">
    <citation type="submission" date="2016-05" db="EMBL/GenBank/DDBJ databases">
        <title>Genomic and physiological characterization of Planctopirus sp. isolated from fresh water lake.</title>
        <authorList>
            <person name="Subhash Y."/>
            <person name="Ramana C."/>
        </authorList>
    </citation>
    <scope>NUCLEOTIDE SEQUENCE [LARGE SCALE GENOMIC DNA]</scope>
    <source>
        <strain evidence="2 3">JC280</strain>
    </source>
</reference>
<dbReference type="Pfam" id="PF23500">
    <property type="entry name" value="DUF7133"/>
    <property type="match status" value="1"/>
</dbReference>
<feature type="domain" description="DUF7133" evidence="1">
    <location>
        <begin position="75"/>
        <end position="225"/>
    </location>
</feature>
<proteinExistence type="predicted"/>
<sequence>MNYFQSSSSMIVVALLTFGIAYVHSASAEEVGERWGTEERERAFYPMVSIPLPKETVIEAGAFALLPDGRVAVGTRHGEIYIIESVDDEKPNPRFHRFASGLDEIFGLSWKERSFLVTQSCELTRVSDSDGDNIADRFETISDAWGYANYHEYAFGSKPDSAGNLFIALGLSESYHSYALNRGFIMKVAPDGATTAFASGLRSPGGIGHDEHGALFYIESQGPWNCSCSLKAVTKGSFHGHPASFPWYKTAPELGPVPVMPTSGTRVITERHRVPELTPYAVIFPYIRMGRSITSFTVNQTRGKFGPFENQLFLGDYTQSIVMRATTEQVKGVWQGACYPFREGLSTGILGVEFTPQGKLLTGGTNRGWPVRGIKPFALERIEWNGKMPFEIERVTIEPEGFKLTFTKPLKKEVGQLVESYQVFAFTHPYHAGYGGPEIEKHQPTVQSIDLSPDGSSAKIKIDRLQPGFVYELDCSRLRTIDDESLLHHYAFYTVNEIPDKVRDVSDGK</sequence>
<dbReference type="OrthoDB" id="176168at2"/>
<dbReference type="InterPro" id="IPR011041">
    <property type="entry name" value="Quinoprot_gluc/sorb_DH_b-prop"/>
</dbReference>
<dbReference type="InterPro" id="IPR011042">
    <property type="entry name" value="6-blade_b-propeller_TolB-like"/>
</dbReference>
<evidence type="ECO:0000313" key="2">
    <source>
        <dbReference type="EMBL" id="ODA29055.1"/>
    </source>
</evidence>
<name>A0A1C3E723_9PLAN</name>
<dbReference type="InterPro" id="IPR055557">
    <property type="entry name" value="DUF7133"/>
</dbReference>
<comment type="caution">
    <text evidence="2">The sequence shown here is derived from an EMBL/GenBank/DDBJ whole genome shotgun (WGS) entry which is preliminary data.</text>
</comment>
<protein>
    <submittedName>
        <fullName evidence="2">Large, multifunctional secreted protein</fullName>
    </submittedName>
</protein>
<dbReference type="PANTHER" id="PTHR33546:SF1">
    <property type="entry name" value="LARGE, MULTIFUNCTIONAL SECRETED PROTEIN"/>
    <property type="match status" value="1"/>
</dbReference>
<evidence type="ECO:0000259" key="1">
    <source>
        <dbReference type="Pfam" id="PF23500"/>
    </source>
</evidence>
<evidence type="ECO:0000313" key="3">
    <source>
        <dbReference type="Proteomes" id="UP000094828"/>
    </source>
</evidence>
<keyword evidence="3" id="KW-1185">Reference proteome</keyword>
<organism evidence="2 3">
    <name type="scientific">Planctopirus hydrillae</name>
    <dbReference type="NCBI Taxonomy" id="1841610"/>
    <lineage>
        <taxon>Bacteria</taxon>
        <taxon>Pseudomonadati</taxon>
        <taxon>Planctomycetota</taxon>
        <taxon>Planctomycetia</taxon>
        <taxon>Planctomycetales</taxon>
        <taxon>Planctomycetaceae</taxon>
        <taxon>Planctopirus</taxon>
    </lineage>
</organism>
<dbReference type="RefSeq" id="WP_068850565.1">
    <property type="nucleotide sequence ID" value="NZ_LYDR01000145.1"/>
</dbReference>
<accession>A0A1C3E723</accession>
<dbReference type="Proteomes" id="UP000094828">
    <property type="component" value="Unassembled WGS sequence"/>
</dbReference>
<gene>
    <name evidence="2" type="ORF">A6X21_10215</name>
</gene>
<dbReference type="SUPFAM" id="SSF50952">
    <property type="entry name" value="Soluble quinoprotein glucose dehydrogenase"/>
    <property type="match status" value="1"/>
</dbReference>
<dbReference type="EMBL" id="LYDR01000145">
    <property type="protein sequence ID" value="ODA29055.1"/>
    <property type="molecule type" value="Genomic_DNA"/>
</dbReference>
<dbReference type="PANTHER" id="PTHR33546">
    <property type="entry name" value="LARGE, MULTIFUNCTIONAL SECRETED PROTEIN-RELATED"/>
    <property type="match status" value="1"/>
</dbReference>
<dbReference type="Gene3D" id="2.120.10.30">
    <property type="entry name" value="TolB, C-terminal domain"/>
    <property type="match status" value="1"/>
</dbReference>
<dbReference type="STRING" id="1841610.A6X21_10215"/>
<dbReference type="AlphaFoldDB" id="A0A1C3E723"/>